<dbReference type="Pfam" id="PF07929">
    <property type="entry name" value="PRiA4_ORF3"/>
    <property type="match status" value="1"/>
</dbReference>
<protein>
    <submittedName>
        <fullName evidence="2">PRiA4 ORF3 domain containing protein</fullName>
    </submittedName>
</protein>
<keyword evidence="3" id="KW-1185">Reference proteome</keyword>
<dbReference type="Gene3D" id="3.10.290.30">
    <property type="entry name" value="MM3350-like"/>
    <property type="match status" value="1"/>
</dbReference>
<dbReference type="STRING" id="36087.A0A077Z415"/>
<dbReference type="EMBL" id="HG805940">
    <property type="protein sequence ID" value="CDW55217.1"/>
    <property type="molecule type" value="Genomic_DNA"/>
</dbReference>
<reference evidence="2" key="2">
    <citation type="submission" date="2014-03" db="EMBL/GenBank/DDBJ databases">
        <title>The whipworm genome and dual-species transcriptomics of an intimate host-pathogen interaction.</title>
        <authorList>
            <person name="Foth B.J."/>
            <person name="Tsai I.J."/>
            <person name="Reid A.J."/>
            <person name="Bancroft A.J."/>
            <person name="Nichol S."/>
            <person name="Tracey A."/>
            <person name="Holroyd N."/>
            <person name="Cotton J.A."/>
            <person name="Stanley E.J."/>
            <person name="Zarowiecki M."/>
            <person name="Liu J.Z."/>
            <person name="Huckvale T."/>
            <person name="Cooper P.J."/>
            <person name="Grencis R.K."/>
            <person name="Berriman M."/>
        </authorList>
    </citation>
    <scope>NUCLEOTIDE SEQUENCE [LARGE SCALE GENOMIC DNA]</scope>
</reference>
<dbReference type="SUPFAM" id="SSF159941">
    <property type="entry name" value="MM3350-like"/>
    <property type="match status" value="1"/>
</dbReference>
<organism evidence="2 3">
    <name type="scientific">Trichuris trichiura</name>
    <name type="common">Whipworm</name>
    <name type="synonym">Trichocephalus trichiurus</name>
    <dbReference type="NCBI Taxonomy" id="36087"/>
    <lineage>
        <taxon>Eukaryota</taxon>
        <taxon>Metazoa</taxon>
        <taxon>Ecdysozoa</taxon>
        <taxon>Nematoda</taxon>
        <taxon>Enoplea</taxon>
        <taxon>Dorylaimia</taxon>
        <taxon>Trichinellida</taxon>
        <taxon>Trichuridae</taxon>
        <taxon>Trichuris</taxon>
    </lineage>
</organism>
<evidence type="ECO:0000259" key="1">
    <source>
        <dbReference type="Pfam" id="PF07929"/>
    </source>
</evidence>
<proteinExistence type="predicted"/>
<dbReference type="InterPro" id="IPR012912">
    <property type="entry name" value="Plasmid_pRiA4b_Orf3-like"/>
</dbReference>
<evidence type="ECO:0000313" key="2">
    <source>
        <dbReference type="EMBL" id="CDW55217.1"/>
    </source>
</evidence>
<accession>A0A077Z415</accession>
<dbReference type="PANTHER" id="PTHR41878">
    <property type="entry name" value="LEXA REPRESSOR-RELATED"/>
    <property type="match status" value="1"/>
</dbReference>
<feature type="domain" description="Plasmid pRiA4b Orf3-like" evidence="1">
    <location>
        <begin position="2"/>
        <end position="168"/>
    </location>
</feature>
<gene>
    <name evidence="2" type="ORF">TTRE_0000348901</name>
</gene>
<reference evidence="2" key="1">
    <citation type="submission" date="2014-01" db="EMBL/GenBank/DDBJ databases">
        <authorList>
            <person name="Aslett M."/>
        </authorList>
    </citation>
    <scope>NUCLEOTIDE SEQUENCE</scope>
</reference>
<name>A0A077Z415_TRITR</name>
<dbReference type="InterPro" id="IPR024047">
    <property type="entry name" value="MM3350-like_sf"/>
</dbReference>
<dbReference type="PANTHER" id="PTHR41878:SF1">
    <property type="entry name" value="TNPR PROTEIN"/>
    <property type="match status" value="1"/>
</dbReference>
<dbReference type="Proteomes" id="UP000030665">
    <property type="component" value="Unassembled WGS sequence"/>
</dbReference>
<sequence>MYQLKITIRDSKPPIWRRVLVPEQIPFSELHAVIQLAFGWNDEHLYMFEKGRKGDPGSEYRVWGEDESMGNAAITPLWAALQNDGDKLVYTYDFGDWWDCVIVLEKQTHDTSNQPISCLRGKGTTPAENSGGLHGYNELLLQARESDNPEQAEIHNFLMLDIERRVYDLSRINDRLQAIN</sequence>
<dbReference type="OrthoDB" id="407198at2759"/>
<evidence type="ECO:0000313" key="3">
    <source>
        <dbReference type="Proteomes" id="UP000030665"/>
    </source>
</evidence>
<dbReference type="AlphaFoldDB" id="A0A077Z415"/>